<dbReference type="EMBL" id="BGPR01049138">
    <property type="protein sequence ID" value="GBO26126.1"/>
    <property type="molecule type" value="Genomic_DNA"/>
</dbReference>
<proteinExistence type="predicted"/>
<accession>A0A4Y2VPI4</accession>
<evidence type="ECO:0000313" key="2">
    <source>
        <dbReference type="Proteomes" id="UP000499080"/>
    </source>
</evidence>
<feature type="non-terminal residue" evidence="1">
    <location>
        <position position="1"/>
    </location>
</feature>
<protein>
    <submittedName>
        <fullName evidence="1">Uncharacterized protein</fullName>
    </submittedName>
</protein>
<comment type="caution">
    <text evidence="1">The sequence shown here is derived from an EMBL/GenBank/DDBJ whole genome shotgun (WGS) entry which is preliminary data.</text>
</comment>
<evidence type="ECO:0000313" key="1">
    <source>
        <dbReference type="EMBL" id="GBO26126.1"/>
    </source>
</evidence>
<organism evidence="1 2">
    <name type="scientific">Araneus ventricosus</name>
    <name type="common">Orbweaver spider</name>
    <name type="synonym">Epeira ventricosa</name>
    <dbReference type="NCBI Taxonomy" id="182803"/>
    <lineage>
        <taxon>Eukaryota</taxon>
        <taxon>Metazoa</taxon>
        <taxon>Ecdysozoa</taxon>
        <taxon>Arthropoda</taxon>
        <taxon>Chelicerata</taxon>
        <taxon>Arachnida</taxon>
        <taxon>Araneae</taxon>
        <taxon>Araneomorphae</taxon>
        <taxon>Entelegynae</taxon>
        <taxon>Araneoidea</taxon>
        <taxon>Araneidae</taxon>
        <taxon>Araneus</taxon>
    </lineage>
</organism>
<dbReference type="Proteomes" id="UP000499080">
    <property type="component" value="Unassembled WGS sequence"/>
</dbReference>
<keyword evidence="2" id="KW-1185">Reference proteome</keyword>
<gene>
    <name evidence="1" type="ORF">AVEN_15159_1</name>
</gene>
<reference evidence="1 2" key="1">
    <citation type="journal article" date="2019" name="Sci. Rep.">
        <title>Orb-weaving spider Araneus ventricosus genome elucidates the spidroin gene catalogue.</title>
        <authorList>
            <person name="Kono N."/>
            <person name="Nakamura H."/>
            <person name="Ohtoshi R."/>
            <person name="Moran D.A.P."/>
            <person name="Shinohara A."/>
            <person name="Yoshida Y."/>
            <person name="Fujiwara M."/>
            <person name="Mori M."/>
            <person name="Tomita M."/>
            <person name="Arakawa K."/>
        </authorList>
    </citation>
    <scope>NUCLEOTIDE SEQUENCE [LARGE SCALE GENOMIC DNA]</scope>
</reference>
<name>A0A4Y2VPI4_ARAVE</name>
<dbReference type="AlphaFoldDB" id="A0A4Y2VPI4"/>
<sequence>SIFSQGHRVSQYSINQLFVVLWKGVEKTGVALTHCQREKDGPVTLLTRAVRLCGIFSSFPLKEMPKMRYFMLEEALQRFFDDDEQSKMNSVIVSPENAEASDEGEGNNNIFNNDNKVLQCIAEGPSFKKRVVKLLVSQSSLTEQYSAEVREVVLCDNLGVIYRIGISEKI</sequence>